<proteinExistence type="predicted"/>
<dbReference type="AlphaFoldDB" id="A0A0E9UHY2"/>
<protein>
    <submittedName>
        <fullName evidence="1">Uncharacterized protein</fullName>
    </submittedName>
</protein>
<sequence length="41" mass="4780">MNGKICHSDVKSWRTERVLLQYSLFKSSLLINGTKWTHTSI</sequence>
<organism evidence="1">
    <name type="scientific">Anguilla anguilla</name>
    <name type="common">European freshwater eel</name>
    <name type="synonym">Muraena anguilla</name>
    <dbReference type="NCBI Taxonomy" id="7936"/>
    <lineage>
        <taxon>Eukaryota</taxon>
        <taxon>Metazoa</taxon>
        <taxon>Chordata</taxon>
        <taxon>Craniata</taxon>
        <taxon>Vertebrata</taxon>
        <taxon>Euteleostomi</taxon>
        <taxon>Actinopterygii</taxon>
        <taxon>Neopterygii</taxon>
        <taxon>Teleostei</taxon>
        <taxon>Anguilliformes</taxon>
        <taxon>Anguillidae</taxon>
        <taxon>Anguilla</taxon>
    </lineage>
</organism>
<evidence type="ECO:0000313" key="1">
    <source>
        <dbReference type="EMBL" id="JAH65347.1"/>
    </source>
</evidence>
<reference evidence="1" key="1">
    <citation type="submission" date="2014-11" db="EMBL/GenBank/DDBJ databases">
        <authorList>
            <person name="Amaro Gonzalez C."/>
        </authorList>
    </citation>
    <scope>NUCLEOTIDE SEQUENCE</scope>
</reference>
<reference evidence="1" key="2">
    <citation type="journal article" date="2015" name="Fish Shellfish Immunol.">
        <title>Early steps in the European eel (Anguilla anguilla)-Vibrio vulnificus interaction in the gills: Role of the RtxA13 toxin.</title>
        <authorList>
            <person name="Callol A."/>
            <person name="Pajuelo D."/>
            <person name="Ebbesson L."/>
            <person name="Teles M."/>
            <person name="MacKenzie S."/>
            <person name="Amaro C."/>
        </authorList>
    </citation>
    <scope>NUCLEOTIDE SEQUENCE</scope>
</reference>
<name>A0A0E9UHY2_ANGAN</name>
<dbReference type="EMBL" id="GBXM01043230">
    <property type="protein sequence ID" value="JAH65347.1"/>
    <property type="molecule type" value="Transcribed_RNA"/>
</dbReference>
<accession>A0A0E9UHY2</accession>